<evidence type="ECO:0000313" key="3">
    <source>
        <dbReference type="Proteomes" id="UP001595636"/>
    </source>
</evidence>
<dbReference type="Gene3D" id="3.40.630.30">
    <property type="match status" value="1"/>
</dbReference>
<gene>
    <name evidence="2" type="ORF">ACFOKJ_09205</name>
</gene>
<reference evidence="3" key="1">
    <citation type="journal article" date="2019" name="Int. J. Syst. Evol. Microbiol.">
        <title>The Global Catalogue of Microorganisms (GCM) 10K type strain sequencing project: providing services to taxonomists for standard genome sequencing and annotation.</title>
        <authorList>
            <consortium name="The Broad Institute Genomics Platform"/>
            <consortium name="The Broad Institute Genome Sequencing Center for Infectious Disease"/>
            <person name="Wu L."/>
            <person name="Ma J."/>
        </authorList>
    </citation>
    <scope>NUCLEOTIDE SEQUENCE [LARGE SCALE GENOMIC DNA]</scope>
    <source>
        <strain evidence="3">KCTC 42195</strain>
    </source>
</reference>
<dbReference type="EMBL" id="JBHRYH010000018">
    <property type="protein sequence ID" value="MFC3626307.1"/>
    <property type="molecule type" value="Genomic_DNA"/>
</dbReference>
<dbReference type="Pfam" id="PF13480">
    <property type="entry name" value="Acetyltransf_6"/>
    <property type="match status" value="1"/>
</dbReference>
<comment type="caution">
    <text evidence="2">The sequence shown here is derived from an EMBL/GenBank/DDBJ whole genome shotgun (WGS) entry which is preliminary data.</text>
</comment>
<dbReference type="InterPro" id="IPR038740">
    <property type="entry name" value="BioF2-like_GNAT_dom"/>
</dbReference>
<keyword evidence="2" id="KW-0012">Acyltransferase</keyword>
<protein>
    <submittedName>
        <fullName evidence="2">GNAT family N-acetyltransferase</fullName>
        <ecNumber evidence="2">2.3.1.-</ecNumber>
    </submittedName>
</protein>
<dbReference type="RefSeq" id="WP_390278878.1">
    <property type="nucleotide sequence ID" value="NZ_JBHRYH010000018.1"/>
</dbReference>
<keyword evidence="3" id="KW-1185">Reference proteome</keyword>
<dbReference type="Proteomes" id="UP001595636">
    <property type="component" value="Unassembled WGS sequence"/>
</dbReference>
<feature type="domain" description="BioF2-like acetyltransferase" evidence="1">
    <location>
        <begin position="175"/>
        <end position="286"/>
    </location>
</feature>
<organism evidence="2 3">
    <name type="scientific">Vogesella amnigena</name>
    <dbReference type="NCBI Taxonomy" id="1507449"/>
    <lineage>
        <taxon>Bacteria</taxon>
        <taxon>Pseudomonadati</taxon>
        <taxon>Pseudomonadota</taxon>
        <taxon>Betaproteobacteria</taxon>
        <taxon>Neisseriales</taxon>
        <taxon>Chromobacteriaceae</taxon>
        <taxon>Vogesella</taxon>
    </lineage>
</organism>
<dbReference type="EC" id="2.3.1.-" evidence="2"/>
<dbReference type="InterPro" id="IPR016181">
    <property type="entry name" value="Acyl_CoA_acyltransferase"/>
</dbReference>
<proteinExistence type="predicted"/>
<dbReference type="GO" id="GO:0016746">
    <property type="term" value="F:acyltransferase activity"/>
    <property type="evidence" value="ECO:0007669"/>
    <property type="project" value="UniProtKB-KW"/>
</dbReference>
<evidence type="ECO:0000313" key="2">
    <source>
        <dbReference type="EMBL" id="MFC3626307.1"/>
    </source>
</evidence>
<accession>A0ABV7TUA9</accession>
<name>A0ABV7TUA9_9NEIS</name>
<evidence type="ECO:0000259" key="1">
    <source>
        <dbReference type="Pfam" id="PF13480"/>
    </source>
</evidence>
<sequence>MPQSPSEAVFEWAQPQTLPGDAPIYMSERYQSLFAAQDASEARLLLCRTGNQVAWLPLLVRKVGDGIHEAYSAYGYGGLFGGLTLTDECVHGLRAFLYDAGIVALFLRHSPFLVNQLLVPSHLTRLNRITYAATLQGKSTFTDYLAGMPQKLRWSANYAMRAGLTVAFHPLTEFKHDKILAFYRQYTALMAAKGTSDYYRFSESFFLEHARRLGNDCELAEVTDSEGQFLAGAFFLLDRSGWVHYHLSAASKKSMKLQGMELLMLSALHRYGQRGFTSLHLGGGHALDESDGLSRFKSKFADRKLEFHCSAVVCDLDAYERERNRLPLAHSSFFLISDARGIPPTSKYVSFARPA</sequence>
<keyword evidence="2" id="KW-0808">Transferase</keyword>
<dbReference type="SUPFAM" id="SSF55729">
    <property type="entry name" value="Acyl-CoA N-acyltransferases (Nat)"/>
    <property type="match status" value="1"/>
</dbReference>